<dbReference type="Proteomes" id="UP001139333">
    <property type="component" value="Unassembled WGS sequence"/>
</dbReference>
<name>A0A9X1ZLK8_9GAMM</name>
<protein>
    <submittedName>
        <fullName evidence="1">Uncharacterized protein</fullName>
    </submittedName>
</protein>
<evidence type="ECO:0000313" key="2">
    <source>
        <dbReference type="Proteomes" id="UP001139333"/>
    </source>
</evidence>
<comment type="caution">
    <text evidence="1">The sequence shown here is derived from an EMBL/GenBank/DDBJ whole genome shotgun (WGS) entry which is preliminary data.</text>
</comment>
<gene>
    <name evidence="1" type="ORF">L2672_10970</name>
</gene>
<dbReference type="RefSeq" id="WP_248995894.1">
    <property type="nucleotide sequence ID" value="NZ_JAKIKP010000007.1"/>
</dbReference>
<dbReference type="AlphaFoldDB" id="A0A9X1ZLK8"/>
<organism evidence="1 2">
    <name type="scientific">Shewanella gaetbuli</name>
    <dbReference type="NCBI Taxonomy" id="220752"/>
    <lineage>
        <taxon>Bacteria</taxon>
        <taxon>Pseudomonadati</taxon>
        <taxon>Pseudomonadota</taxon>
        <taxon>Gammaproteobacteria</taxon>
        <taxon>Alteromonadales</taxon>
        <taxon>Shewanellaceae</taxon>
        <taxon>Shewanella</taxon>
    </lineage>
</organism>
<sequence length="112" mass="12836">MTVLKNEIISRIIAVNHAWKLSKEQFGNNFPATNSFRDTKSSLQATLLREFSNDAYLMVATDSHDHEEQVYSVRLKHPVTINGVLRSDAEHLPARIAHDIFTIEEIESFLKQ</sequence>
<evidence type="ECO:0000313" key="1">
    <source>
        <dbReference type="EMBL" id="MCL1143217.1"/>
    </source>
</evidence>
<accession>A0A9X1ZLK8</accession>
<proteinExistence type="predicted"/>
<dbReference type="EMBL" id="JAKIKP010000007">
    <property type="protein sequence ID" value="MCL1143217.1"/>
    <property type="molecule type" value="Genomic_DNA"/>
</dbReference>
<reference evidence="1" key="1">
    <citation type="submission" date="2022-01" db="EMBL/GenBank/DDBJ databases">
        <title>Whole genome-based taxonomy of the Shewanellaceae.</title>
        <authorList>
            <person name="Martin-Rodriguez A.J."/>
        </authorList>
    </citation>
    <scope>NUCLEOTIDE SEQUENCE</scope>
    <source>
        <strain evidence="1">DSM 16422</strain>
    </source>
</reference>
<keyword evidence="2" id="KW-1185">Reference proteome</keyword>